<gene>
    <name evidence="7" type="ORF">CKQ54_07115</name>
</gene>
<dbReference type="InterPro" id="IPR004839">
    <property type="entry name" value="Aminotransferase_I/II_large"/>
</dbReference>
<comment type="cofactor">
    <cofactor evidence="1">
        <name>pyridoxal 5'-phosphate</name>
        <dbReference type="ChEBI" id="CHEBI:597326"/>
    </cofactor>
</comment>
<evidence type="ECO:0000256" key="4">
    <source>
        <dbReference type="ARBA" id="ARBA00023239"/>
    </source>
</evidence>
<organism evidence="7 8">
    <name type="scientific">Rahnella variigena</name>
    <dbReference type="NCBI Taxonomy" id="574964"/>
    <lineage>
        <taxon>Bacteria</taxon>
        <taxon>Pseudomonadati</taxon>
        <taxon>Pseudomonadota</taxon>
        <taxon>Gammaproteobacteria</taxon>
        <taxon>Enterobacterales</taxon>
        <taxon>Yersiniaceae</taxon>
        <taxon>Rahnella</taxon>
    </lineage>
</organism>
<dbReference type="InterPro" id="IPR051798">
    <property type="entry name" value="Class-II_PLP-Dep_Aminotrans"/>
</dbReference>
<dbReference type="RefSeq" id="WP_120161895.1">
    <property type="nucleotide sequence ID" value="NZ_NSDJ01000001.1"/>
</dbReference>
<evidence type="ECO:0000313" key="7">
    <source>
        <dbReference type="EMBL" id="RKF68149.1"/>
    </source>
</evidence>
<dbReference type="InterPro" id="IPR027619">
    <property type="entry name" value="C-S_lyase_PatB-like"/>
</dbReference>
<name>A0ABX9PV16_9GAMM</name>
<keyword evidence="8" id="KW-1185">Reference proteome</keyword>
<dbReference type="Gene3D" id="3.40.640.10">
    <property type="entry name" value="Type I PLP-dependent aspartate aminotransferase-like (Major domain)"/>
    <property type="match status" value="1"/>
</dbReference>
<comment type="similarity">
    <text evidence="5">Belongs to the class-II pyridoxal-phosphate-dependent aminotransferase family. MalY/PatB cystathionine beta-lyase subfamily.</text>
</comment>
<evidence type="ECO:0000256" key="1">
    <source>
        <dbReference type="ARBA" id="ARBA00001933"/>
    </source>
</evidence>
<dbReference type="InterPro" id="IPR015421">
    <property type="entry name" value="PyrdxlP-dep_Trfase_major"/>
</dbReference>
<dbReference type="InterPro" id="IPR015424">
    <property type="entry name" value="PyrdxlP-dep_Trfase"/>
</dbReference>
<reference evidence="7 8" key="1">
    <citation type="submission" date="2017-08" db="EMBL/GenBank/DDBJ databases">
        <title>Comparative genomics of bacteria isolated from necrotic lesions of AOD affected trees.</title>
        <authorList>
            <person name="Doonan J."/>
            <person name="Denman S."/>
            <person name="Mcdonald J.E."/>
        </authorList>
    </citation>
    <scope>NUCLEOTIDE SEQUENCE [LARGE SCALE GENOMIC DNA]</scope>
    <source>
        <strain evidence="7 8">CIP 105588</strain>
    </source>
</reference>
<keyword evidence="4" id="KW-0456">Lyase</keyword>
<dbReference type="EMBL" id="NSDJ01000001">
    <property type="protein sequence ID" value="RKF68149.1"/>
    <property type="molecule type" value="Genomic_DNA"/>
</dbReference>
<dbReference type="Proteomes" id="UP000284853">
    <property type="component" value="Unassembled WGS sequence"/>
</dbReference>
<sequence>MNEIEHCFEYPHDRTSDGSLKWAFPSPWLPENVTKRPIPLWIADMDFISPPAVNQALGRMAEHGIYGYTDAPESLREALAGWQYTHHQWAVKTQWMLHSPGIVSALNLTIQTFSAPGDGVIMLMPVYGPFHDSVGLNQRRVVSVELELVGQDYVLDIEKFEAAITPDVKIFILSNPHNPIGKVWSREELLLLGECCLRHNILVIADEIHQDLVINSQVKYLPFASLCAEFSDISITCTAPSKTFNLAGLQTSTLIISNPQLRQRLHQHYLACGLERPNIAGIIACEAAYRNGEPWLNALLSTLRDNLRQLDLILKDSGMQRCGGDALYLAWIDCRRLQQVDLQHFFLEKSDVWIEPGTHFGRGGDGFIRLNYATSRTLLTSALRQMVTAT</sequence>
<dbReference type="EC" id="4.4.1.13" evidence="2"/>
<evidence type="ECO:0000259" key="6">
    <source>
        <dbReference type="Pfam" id="PF00155"/>
    </source>
</evidence>
<dbReference type="GeneID" id="302708571"/>
<keyword evidence="7" id="KW-0808">Transferase</keyword>
<dbReference type="SUPFAM" id="SSF53383">
    <property type="entry name" value="PLP-dependent transferases"/>
    <property type="match status" value="1"/>
</dbReference>
<dbReference type="CDD" id="cd00609">
    <property type="entry name" value="AAT_like"/>
    <property type="match status" value="1"/>
</dbReference>
<protein>
    <recommendedName>
        <fullName evidence="2">cysteine-S-conjugate beta-lyase</fullName>
        <ecNumber evidence="2">4.4.1.13</ecNumber>
    </recommendedName>
</protein>
<evidence type="ECO:0000313" key="8">
    <source>
        <dbReference type="Proteomes" id="UP000284853"/>
    </source>
</evidence>
<keyword evidence="3" id="KW-0663">Pyridoxal phosphate</keyword>
<proteinExistence type="inferred from homology"/>
<evidence type="ECO:0000256" key="2">
    <source>
        <dbReference type="ARBA" id="ARBA00012224"/>
    </source>
</evidence>
<feature type="domain" description="Aminotransferase class I/classII large" evidence="6">
    <location>
        <begin position="53"/>
        <end position="382"/>
    </location>
</feature>
<keyword evidence="7" id="KW-0032">Aminotransferase</keyword>
<dbReference type="PANTHER" id="PTHR43525:SF1">
    <property type="entry name" value="PROTEIN MALY"/>
    <property type="match status" value="1"/>
</dbReference>
<dbReference type="Pfam" id="PF00155">
    <property type="entry name" value="Aminotran_1_2"/>
    <property type="match status" value="1"/>
</dbReference>
<evidence type="ECO:0000256" key="5">
    <source>
        <dbReference type="ARBA" id="ARBA00037974"/>
    </source>
</evidence>
<dbReference type="NCBIfam" id="TIGR04350">
    <property type="entry name" value="C_S_lyase_PatB"/>
    <property type="match status" value="1"/>
</dbReference>
<accession>A0ABX9PV16</accession>
<dbReference type="InterPro" id="IPR015422">
    <property type="entry name" value="PyrdxlP-dep_Trfase_small"/>
</dbReference>
<comment type="caution">
    <text evidence="7">The sequence shown here is derived from an EMBL/GenBank/DDBJ whole genome shotgun (WGS) entry which is preliminary data.</text>
</comment>
<dbReference type="PANTHER" id="PTHR43525">
    <property type="entry name" value="PROTEIN MALY"/>
    <property type="match status" value="1"/>
</dbReference>
<dbReference type="GO" id="GO:0008483">
    <property type="term" value="F:transaminase activity"/>
    <property type="evidence" value="ECO:0007669"/>
    <property type="project" value="UniProtKB-KW"/>
</dbReference>
<dbReference type="Gene3D" id="3.90.1150.10">
    <property type="entry name" value="Aspartate Aminotransferase, domain 1"/>
    <property type="match status" value="1"/>
</dbReference>
<evidence type="ECO:0000256" key="3">
    <source>
        <dbReference type="ARBA" id="ARBA00022898"/>
    </source>
</evidence>